<comment type="caution">
    <text evidence="1">The sequence shown here is derived from an EMBL/GenBank/DDBJ whole genome shotgun (WGS) entry which is preliminary data.</text>
</comment>
<organism evidence="1 2">
    <name type="scientific">Winkia neuii</name>
    <dbReference type="NCBI Taxonomy" id="33007"/>
    <lineage>
        <taxon>Bacteria</taxon>
        <taxon>Bacillati</taxon>
        <taxon>Actinomycetota</taxon>
        <taxon>Actinomycetes</taxon>
        <taxon>Actinomycetales</taxon>
        <taxon>Actinomycetaceae</taxon>
        <taxon>Winkia</taxon>
    </lineage>
</organism>
<protein>
    <submittedName>
        <fullName evidence="1">DUF4298 domain-containing protein</fullName>
    </submittedName>
</protein>
<reference evidence="1 2" key="1">
    <citation type="submission" date="2017-12" db="EMBL/GenBank/DDBJ databases">
        <title>Phylogenetic diversity of female urinary microbiome.</title>
        <authorList>
            <person name="Thomas-White K."/>
            <person name="Wolfe A.J."/>
        </authorList>
    </citation>
    <scope>NUCLEOTIDE SEQUENCE [LARGE SCALE GENOMIC DNA]</scope>
    <source>
        <strain evidence="1 2">UMB0402</strain>
    </source>
</reference>
<name>A0A2I1IKP6_9ACTO</name>
<accession>A0A2I1IKP6</accession>
<dbReference type="STRING" id="33007.HMPREF3198_01998"/>
<dbReference type="Pfam" id="PF14131">
    <property type="entry name" value="DUF4298"/>
    <property type="match status" value="1"/>
</dbReference>
<proteinExistence type="predicted"/>
<dbReference type="EMBL" id="PKKO01000006">
    <property type="protein sequence ID" value="PKY71701.1"/>
    <property type="molecule type" value="Genomic_DNA"/>
</dbReference>
<dbReference type="AlphaFoldDB" id="A0A2I1IKP6"/>
<evidence type="ECO:0000313" key="2">
    <source>
        <dbReference type="Proteomes" id="UP000235122"/>
    </source>
</evidence>
<gene>
    <name evidence="1" type="ORF">CYJ19_10845</name>
</gene>
<dbReference type="InterPro" id="IPR025384">
    <property type="entry name" value="DUF4298"/>
</dbReference>
<dbReference type="RefSeq" id="WP_024331422.1">
    <property type="nucleotide sequence ID" value="NZ_JASOXK010000004.1"/>
</dbReference>
<dbReference type="Proteomes" id="UP000235122">
    <property type="component" value="Unassembled WGS sequence"/>
</dbReference>
<dbReference type="GeneID" id="35867087"/>
<evidence type="ECO:0000313" key="1">
    <source>
        <dbReference type="EMBL" id="PKY71701.1"/>
    </source>
</evidence>
<sequence length="102" mass="11776">MSESEKVRLAAENDKLLKQVSRQIQSLQELPEKVSGLSTQMSKLMKYYYGPWRDDREELEKAGKGQFGVLSEDAIWDQMGSYRQVLEDLKDAVGKALEEYEQ</sequence>
<keyword evidence="2" id="KW-1185">Reference proteome</keyword>